<evidence type="ECO:0000313" key="4">
    <source>
        <dbReference type="Ensembl" id="ENSSFOP00015047156.1"/>
    </source>
</evidence>
<keyword evidence="5" id="KW-1185">Reference proteome</keyword>
<evidence type="ECO:0000259" key="2">
    <source>
        <dbReference type="PROSITE" id="PS51181"/>
    </source>
</evidence>
<dbReference type="SMART" id="SM00404">
    <property type="entry name" value="PTPc_motif"/>
    <property type="match status" value="1"/>
</dbReference>
<feature type="domain" description="C2 tensin-type" evidence="3">
    <location>
        <begin position="183"/>
        <end position="309"/>
    </location>
</feature>
<dbReference type="AlphaFoldDB" id="A0A8C9T5P5"/>
<reference evidence="4 5" key="1">
    <citation type="submission" date="2019-04" db="EMBL/GenBank/DDBJ databases">
        <authorList>
            <consortium name="Wellcome Sanger Institute Data Sharing"/>
        </authorList>
    </citation>
    <scope>NUCLEOTIDE SEQUENCE [LARGE SCALE GENOMIC DNA]</scope>
</reference>
<dbReference type="InterPro" id="IPR029023">
    <property type="entry name" value="Tensin_phosphatase"/>
</dbReference>
<dbReference type="InterPro" id="IPR014020">
    <property type="entry name" value="Tensin_C2-dom"/>
</dbReference>
<dbReference type="Proteomes" id="UP000694397">
    <property type="component" value="Chromosome 19"/>
</dbReference>
<dbReference type="GO" id="GO:0005925">
    <property type="term" value="C:focal adhesion"/>
    <property type="evidence" value="ECO:0007669"/>
    <property type="project" value="TreeGrafter"/>
</dbReference>
<dbReference type="Ensembl" id="ENSSFOT00015060292.1">
    <property type="protein sequence ID" value="ENSSFOP00015047156.1"/>
    <property type="gene ID" value="ENSSFOG00015016251.2"/>
</dbReference>
<name>A0A8C9T5P5_SCLFO</name>
<dbReference type="Gene3D" id="2.60.40.1110">
    <property type="match status" value="1"/>
</dbReference>
<dbReference type="Pfam" id="PF10409">
    <property type="entry name" value="PTEN_C2"/>
    <property type="match status" value="1"/>
</dbReference>
<dbReference type="Gene3D" id="3.90.190.10">
    <property type="entry name" value="Protein tyrosine phosphatase superfamily"/>
    <property type="match status" value="1"/>
</dbReference>
<dbReference type="SUPFAM" id="SSF49562">
    <property type="entry name" value="C2 domain (Calcium/lipid-binding domain, CaLB)"/>
    <property type="match status" value="1"/>
</dbReference>
<reference evidence="4" key="3">
    <citation type="submission" date="2025-09" db="UniProtKB">
        <authorList>
            <consortium name="Ensembl"/>
        </authorList>
    </citation>
    <scope>IDENTIFICATION</scope>
</reference>
<evidence type="ECO:0000256" key="1">
    <source>
        <dbReference type="ARBA" id="ARBA00007881"/>
    </source>
</evidence>
<organism evidence="4 5">
    <name type="scientific">Scleropages formosus</name>
    <name type="common">Asian bonytongue</name>
    <name type="synonym">Osteoglossum formosum</name>
    <dbReference type="NCBI Taxonomy" id="113540"/>
    <lineage>
        <taxon>Eukaryota</taxon>
        <taxon>Metazoa</taxon>
        <taxon>Chordata</taxon>
        <taxon>Craniata</taxon>
        <taxon>Vertebrata</taxon>
        <taxon>Euteleostomi</taxon>
        <taxon>Actinopterygii</taxon>
        <taxon>Neopterygii</taxon>
        <taxon>Teleostei</taxon>
        <taxon>Osteoglossocephala</taxon>
        <taxon>Osteoglossomorpha</taxon>
        <taxon>Osteoglossiformes</taxon>
        <taxon>Osteoglossidae</taxon>
        <taxon>Scleropages</taxon>
    </lineage>
</organism>
<dbReference type="SMART" id="SM01326">
    <property type="entry name" value="PTEN_C2"/>
    <property type="match status" value="1"/>
</dbReference>
<dbReference type="GeneTree" id="ENSGT00940000163886"/>
<dbReference type="PANTHER" id="PTHR45734:SF1">
    <property type="entry name" value="TENSIN-2"/>
    <property type="match status" value="1"/>
</dbReference>
<dbReference type="PROSITE" id="PS51182">
    <property type="entry name" value="C2_TENSIN"/>
    <property type="match status" value="1"/>
</dbReference>
<dbReference type="PROSITE" id="PS51181">
    <property type="entry name" value="PPASE_TENSIN"/>
    <property type="match status" value="1"/>
</dbReference>
<evidence type="ECO:0008006" key="6">
    <source>
        <dbReference type="Google" id="ProtNLM"/>
    </source>
</evidence>
<evidence type="ECO:0000313" key="5">
    <source>
        <dbReference type="Proteomes" id="UP000694397"/>
    </source>
</evidence>
<dbReference type="InterPro" id="IPR035892">
    <property type="entry name" value="C2_domain_sf"/>
</dbReference>
<feature type="domain" description="Phosphatase tensin-type" evidence="2">
    <location>
        <begin position="3"/>
        <end position="178"/>
    </location>
</feature>
<dbReference type="SUPFAM" id="SSF52799">
    <property type="entry name" value="(Phosphotyrosine protein) phosphatases II"/>
    <property type="match status" value="1"/>
</dbReference>
<proteinExistence type="inferred from homology"/>
<accession>A0A8C9T5P5</accession>
<dbReference type="PANTHER" id="PTHR45734">
    <property type="entry name" value="TENSIN"/>
    <property type="match status" value="1"/>
</dbReference>
<dbReference type="GO" id="GO:0004725">
    <property type="term" value="F:protein tyrosine phosphatase activity"/>
    <property type="evidence" value="ECO:0007669"/>
    <property type="project" value="TreeGrafter"/>
</dbReference>
<dbReference type="InterPro" id="IPR029021">
    <property type="entry name" value="Prot-tyrosine_phosphatase-like"/>
</dbReference>
<dbReference type="InterPro" id="IPR003595">
    <property type="entry name" value="Tyr_Pase_cat"/>
</dbReference>
<dbReference type="InterPro" id="IPR051484">
    <property type="entry name" value="Tensin_PTEN_phosphatase"/>
</dbReference>
<sequence length="404" mass="45764">MSSRVMERHYDFDLTYITERIISVFFPPLLEEQRYRANIKEVASMLKSKHQDKFLLLNLSERRHDITRLNTKVHDFGWPDLHAPPLDKICAMCKAMETWLTSDPQHVVVLHCKGNKGKTGVIIAAYMHYSKISAGADQALSTLAMRKFCEDKGLSFVVMSLLYFHRYIYYFGGLLSGAIKMNSSPLFLHQVLIPSLPNFQSGGGYFPFLKIYQSMQLVYTSGIYDLQGSGARRLCVTIEPALLLKGDIMVKCYHRQPHGAERDTVFRLQFHTCTIHGAQLWFGKGELDEACSDERFPSDATVEFVFSSGPEKIKGREYQRNDPAITVDYNTADPVVRWDSYENFNQRHQDSLEGSFPKLSSPSGTIGPNVLVSLPQPSPCPCSHSRSQTSPTPAARWMAACMPR</sequence>
<gene>
    <name evidence="4" type="primary">tns2a</name>
</gene>
<dbReference type="Pfam" id="PF22785">
    <property type="entry name" value="Tc-R-P"/>
    <property type="match status" value="1"/>
</dbReference>
<comment type="similarity">
    <text evidence="1">Belongs to the PTEN phosphatase protein family.</text>
</comment>
<protein>
    <recommendedName>
        <fullName evidence="6">Tensin 2a</fullName>
    </recommendedName>
</protein>
<reference evidence="4" key="2">
    <citation type="submission" date="2025-08" db="UniProtKB">
        <authorList>
            <consortium name="Ensembl"/>
        </authorList>
    </citation>
    <scope>IDENTIFICATION</scope>
</reference>
<evidence type="ECO:0000259" key="3">
    <source>
        <dbReference type="PROSITE" id="PS51182"/>
    </source>
</evidence>